<dbReference type="GO" id="GO:0006105">
    <property type="term" value="P:succinate metabolic process"/>
    <property type="evidence" value="ECO:0007669"/>
    <property type="project" value="TreeGrafter"/>
</dbReference>
<reference evidence="4" key="1">
    <citation type="submission" date="2016-10" db="EMBL/GenBank/DDBJ databases">
        <title>Sequence of Gallionella enrichment culture.</title>
        <authorList>
            <person name="Poehlein A."/>
            <person name="Muehling M."/>
            <person name="Daniel R."/>
        </authorList>
    </citation>
    <scope>NUCLEOTIDE SEQUENCE</scope>
</reference>
<name>A0A1J5PMU6_9ZZZZ</name>
<evidence type="ECO:0000256" key="3">
    <source>
        <dbReference type="ARBA" id="ARBA00023186"/>
    </source>
</evidence>
<dbReference type="SUPFAM" id="SSF109910">
    <property type="entry name" value="YgfY-like"/>
    <property type="match status" value="1"/>
</dbReference>
<dbReference type="InterPro" id="IPR005631">
    <property type="entry name" value="SDH"/>
</dbReference>
<accession>A0A1J5PMU6</accession>
<evidence type="ECO:0000256" key="2">
    <source>
        <dbReference type="ARBA" id="ARBA00022490"/>
    </source>
</evidence>
<comment type="caution">
    <text evidence="4">The sequence shown here is derived from an EMBL/GenBank/DDBJ whole genome shotgun (WGS) entry which is preliminary data.</text>
</comment>
<dbReference type="PANTHER" id="PTHR39585:SF1">
    <property type="entry name" value="FAD ASSEMBLY FACTOR SDHE"/>
    <property type="match status" value="1"/>
</dbReference>
<keyword evidence="2" id="KW-0963">Cytoplasm</keyword>
<sequence>MSQTASSTPADQTDLSRLRWRARRGLLENDLILQRFFARHADQLDAETAQALGELLGLDDNTLLDVLLQRTALPERLDQPRMHTLLAALRQP</sequence>
<dbReference type="GO" id="GO:0005737">
    <property type="term" value="C:cytoplasm"/>
    <property type="evidence" value="ECO:0007669"/>
    <property type="project" value="UniProtKB-SubCell"/>
</dbReference>
<protein>
    <submittedName>
        <fullName evidence="4">Flavinator of succinate dehydrogenase</fullName>
    </submittedName>
</protein>
<proteinExistence type="predicted"/>
<evidence type="ECO:0000256" key="1">
    <source>
        <dbReference type="ARBA" id="ARBA00004496"/>
    </source>
</evidence>
<comment type="subcellular location">
    <subcellularLocation>
        <location evidence="1">Cytoplasm</location>
    </subcellularLocation>
</comment>
<organism evidence="4">
    <name type="scientific">mine drainage metagenome</name>
    <dbReference type="NCBI Taxonomy" id="410659"/>
    <lineage>
        <taxon>unclassified sequences</taxon>
        <taxon>metagenomes</taxon>
        <taxon>ecological metagenomes</taxon>
    </lineage>
</organism>
<dbReference type="EMBL" id="MLJW01003097">
    <property type="protein sequence ID" value="OIQ72870.1"/>
    <property type="molecule type" value="Genomic_DNA"/>
</dbReference>
<dbReference type="InterPro" id="IPR036714">
    <property type="entry name" value="SDH_sf"/>
</dbReference>
<dbReference type="Pfam" id="PF03937">
    <property type="entry name" value="Sdh5"/>
    <property type="match status" value="1"/>
</dbReference>
<dbReference type="InterPro" id="IPR050531">
    <property type="entry name" value="SdhE_FAD_assembly_factor"/>
</dbReference>
<dbReference type="Gene3D" id="1.10.150.250">
    <property type="entry name" value="Flavinator of succinate dehydrogenase"/>
    <property type="match status" value="1"/>
</dbReference>
<evidence type="ECO:0000313" key="4">
    <source>
        <dbReference type="EMBL" id="OIQ72870.1"/>
    </source>
</evidence>
<dbReference type="PANTHER" id="PTHR39585">
    <property type="entry name" value="FAD ASSEMBLY FACTOR SDHE"/>
    <property type="match status" value="1"/>
</dbReference>
<gene>
    <name evidence="4" type="ORF">GALL_455020</name>
</gene>
<dbReference type="AlphaFoldDB" id="A0A1J5PMU6"/>
<keyword evidence="3" id="KW-0143">Chaperone</keyword>